<evidence type="ECO:0000313" key="2">
    <source>
        <dbReference type="Proteomes" id="UP001294412"/>
    </source>
</evidence>
<sequence>MTKTKTNGARDERAGADYADFETAFDAARADGMFRAVGSLYDANGHLGDRWIVLLDHLAEAGRSNLNLGRLLEGHANAVQLVRLYGNGDQQARLDRTLAQDAILGVWGADGAPPACVEIGDANQPVLMGSKRYASGLGILSHAVVPVAREGGVLQLYLVPASEPSRQDVSKWAMSGMRESASGGFSLDQIPADETTILGAPGVYKTEPFFEGGIWRCAGVHVGAIEAIVRLMARHLEASQRIDHPLQAERLGHAIMHARTARLWVEDAARRIEAPGKGQAITHAVAIASYARLQVESDALAVMELARRSVGLASFETGNLLDAVVADLSVYLRQANPDALLLHKCRAMAAEYLS</sequence>
<gene>
    <name evidence="1" type="ORF">U0C82_03165</name>
</gene>
<dbReference type="InterPro" id="IPR036250">
    <property type="entry name" value="AcylCo_DH-like_C"/>
</dbReference>
<organism evidence="1 2">
    <name type="scientific">Fulvimarina uroteuthidis</name>
    <dbReference type="NCBI Taxonomy" id="3098149"/>
    <lineage>
        <taxon>Bacteria</taxon>
        <taxon>Pseudomonadati</taxon>
        <taxon>Pseudomonadota</taxon>
        <taxon>Alphaproteobacteria</taxon>
        <taxon>Hyphomicrobiales</taxon>
        <taxon>Aurantimonadaceae</taxon>
        <taxon>Fulvimarina</taxon>
    </lineage>
</organism>
<name>A0ABU5HYE0_9HYPH</name>
<reference evidence="1 2" key="1">
    <citation type="submission" date="2023-12" db="EMBL/GenBank/DDBJ databases">
        <title>Description of Novel Strain Fulvimarina sp. 2208YS6-2-32 isolated from Uroteuthis (Photololigo) edulis.</title>
        <authorList>
            <person name="Park J.-S."/>
        </authorList>
    </citation>
    <scope>NUCLEOTIDE SEQUENCE [LARGE SCALE GENOMIC DNA]</scope>
    <source>
        <strain evidence="1 2">2208YS6-2-32</strain>
    </source>
</reference>
<dbReference type="InterPro" id="IPR046373">
    <property type="entry name" value="Acyl-CoA_Oxase/DH_mid-dom_sf"/>
</dbReference>
<dbReference type="Gene3D" id="2.40.110.10">
    <property type="entry name" value="Butyryl-CoA Dehydrogenase, subunit A, domain 2"/>
    <property type="match status" value="1"/>
</dbReference>
<evidence type="ECO:0008006" key="3">
    <source>
        <dbReference type="Google" id="ProtNLM"/>
    </source>
</evidence>
<proteinExistence type="predicted"/>
<keyword evidence="2" id="KW-1185">Reference proteome</keyword>
<dbReference type="Proteomes" id="UP001294412">
    <property type="component" value="Unassembled WGS sequence"/>
</dbReference>
<comment type="caution">
    <text evidence="1">The sequence shown here is derived from an EMBL/GenBank/DDBJ whole genome shotgun (WGS) entry which is preliminary data.</text>
</comment>
<dbReference type="EMBL" id="JAXLPB010000001">
    <property type="protein sequence ID" value="MDY8108148.1"/>
    <property type="molecule type" value="Genomic_DNA"/>
</dbReference>
<dbReference type="RefSeq" id="WP_322185595.1">
    <property type="nucleotide sequence ID" value="NZ_JAXLPB010000001.1"/>
</dbReference>
<protein>
    <recommendedName>
        <fullName evidence="3">Acyl-CoA dehydrogenase</fullName>
    </recommendedName>
</protein>
<dbReference type="Gene3D" id="1.20.140.10">
    <property type="entry name" value="Butyryl-CoA Dehydrogenase, subunit A, domain 3"/>
    <property type="match status" value="1"/>
</dbReference>
<dbReference type="SUPFAM" id="SSF56645">
    <property type="entry name" value="Acyl-CoA dehydrogenase NM domain-like"/>
    <property type="match status" value="1"/>
</dbReference>
<evidence type="ECO:0000313" key="1">
    <source>
        <dbReference type="EMBL" id="MDY8108148.1"/>
    </source>
</evidence>
<dbReference type="InterPro" id="IPR009100">
    <property type="entry name" value="AcylCoA_DH/oxidase_NM_dom_sf"/>
</dbReference>
<accession>A0ABU5HYE0</accession>
<dbReference type="SUPFAM" id="SSF47203">
    <property type="entry name" value="Acyl-CoA dehydrogenase C-terminal domain-like"/>
    <property type="match status" value="1"/>
</dbReference>